<dbReference type="EMBL" id="BSYO01000015">
    <property type="protein sequence ID" value="GMH15654.1"/>
    <property type="molecule type" value="Genomic_DNA"/>
</dbReference>
<organism evidence="2 3">
    <name type="scientific">Nepenthes gracilis</name>
    <name type="common">Slender pitcher plant</name>
    <dbReference type="NCBI Taxonomy" id="150966"/>
    <lineage>
        <taxon>Eukaryota</taxon>
        <taxon>Viridiplantae</taxon>
        <taxon>Streptophyta</taxon>
        <taxon>Embryophyta</taxon>
        <taxon>Tracheophyta</taxon>
        <taxon>Spermatophyta</taxon>
        <taxon>Magnoliopsida</taxon>
        <taxon>eudicotyledons</taxon>
        <taxon>Gunneridae</taxon>
        <taxon>Pentapetalae</taxon>
        <taxon>Caryophyllales</taxon>
        <taxon>Nepenthaceae</taxon>
        <taxon>Nepenthes</taxon>
    </lineage>
</organism>
<sequence length="82" mass="9022">MKYTDSRRSSDSVLCNTNRSKSPPVLAVLSVLLLHHFRYSDQPRSLPPPPENPLTTTDIRWPSALLCRAVQNLSSASICSAG</sequence>
<feature type="region of interest" description="Disordered" evidence="1">
    <location>
        <begin position="1"/>
        <end position="20"/>
    </location>
</feature>
<protein>
    <submittedName>
        <fullName evidence="2">Uncharacterized protein</fullName>
    </submittedName>
</protein>
<feature type="compositionally biased region" description="Basic and acidic residues" evidence="1">
    <location>
        <begin position="1"/>
        <end position="10"/>
    </location>
</feature>
<accession>A0AAD3SRQ4</accession>
<evidence type="ECO:0000313" key="3">
    <source>
        <dbReference type="Proteomes" id="UP001279734"/>
    </source>
</evidence>
<dbReference type="AlphaFoldDB" id="A0AAD3SRQ4"/>
<keyword evidence="3" id="KW-1185">Reference proteome</keyword>
<evidence type="ECO:0000313" key="2">
    <source>
        <dbReference type="EMBL" id="GMH15654.1"/>
    </source>
</evidence>
<reference evidence="2" key="1">
    <citation type="submission" date="2023-05" db="EMBL/GenBank/DDBJ databases">
        <title>Nepenthes gracilis genome sequencing.</title>
        <authorList>
            <person name="Fukushima K."/>
        </authorList>
    </citation>
    <scope>NUCLEOTIDE SEQUENCE</scope>
    <source>
        <strain evidence="2">SING2019-196</strain>
    </source>
</reference>
<feature type="compositionally biased region" description="Polar residues" evidence="1">
    <location>
        <begin position="11"/>
        <end position="20"/>
    </location>
</feature>
<dbReference type="Proteomes" id="UP001279734">
    <property type="component" value="Unassembled WGS sequence"/>
</dbReference>
<comment type="caution">
    <text evidence="2">The sequence shown here is derived from an EMBL/GenBank/DDBJ whole genome shotgun (WGS) entry which is preliminary data.</text>
</comment>
<gene>
    <name evidence="2" type="ORF">Nepgr_017495</name>
</gene>
<proteinExistence type="predicted"/>
<evidence type="ECO:0000256" key="1">
    <source>
        <dbReference type="SAM" id="MobiDB-lite"/>
    </source>
</evidence>
<name>A0AAD3SRQ4_NEPGR</name>